<organism evidence="1 2">
    <name type="scientific">Candidatus Mycosynbacter amalyticus</name>
    <dbReference type="NCBI Taxonomy" id="2665156"/>
    <lineage>
        <taxon>Bacteria</taxon>
        <taxon>Candidatus Saccharimonadota</taxon>
        <taxon>Candidatus Saccharimonadota incertae sedis</taxon>
        <taxon>Candidatus Mycosynbacter</taxon>
    </lineage>
</organism>
<name>A0A857MQK7_9BACT</name>
<dbReference type="RefSeq" id="WP_260762533.1">
    <property type="nucleotide sequence ID" value="NZ_CP045921.1"/>
</dbReference>
<dbReference type="EMBL" id="CP045921">
    <property type="protein sequence ID" value="QHN42910.1"/>
    <property type="molecule type" value="Genomic_DNA"/>
</dbReference>
<sequence>MITITDYVKTWLTQHPGYLPYIQQGVINYSSLARQMKDDIEQQAGERVSVAAVTLALNRYAKRLSGNVSVNYAQYIGEVSVQSGLGVLAIAQTDLDSDTFFWAVKKLHDKHEYMVYTRGIWHTALIGRSEVIDELATTLHGTITSTDLVGVTIKLKKGHLPVPGVCAYVLQLLAARDINLVEVTSSHDELTVFVPSVSLGDTLKCLVRV</sequence>
<proteinExistence type="predicted"/>
<keyword evidence="2" id="KW-1185">Reference proteome</keyword>
<gene>
    <name evidence="1" type="ORF">GII36_03535</name>
</gene>
<evidence type="ECO:0008006" key="3">
    <source>
        <dbReference type="Google" id="ProtNLM"/>
    </source>
</evidence>
<protein>
    <recommendedName>
        <fullName evidence="3">Aspartate kinase</fullName>
    </recommendedName>
</protein>
<dbReference type="Proteomes" id="UP001059824">
    <property type="component" value="Chromosome"/>
</dbReference>
<evidence type="ECO:0000313" key="1">
    <source>
        <dbReference type="EMBL" id="QHN42910.1"/>
    </source>
</evidence>
<dbReference type="AlphaFoldDB" id="A0A857MQK7"/>
<reference evidence="1" key="1">
    <citation type="journal article" date="2021" name="Nat. Microbiol.">
        <title>Cocultivation of an ultrasmall environmental parasitic bacterium with lytic ability against bacteria associated with wastewater foams.</title>
        <authorList>
            <person name="Batinovic S."/>
            <person name="Rose J.J.A."/>
            <person name="Ratcliffe J."/>
            <person name="Seviour R.J."/>
            <person name="Petrovski S."/>
        </authorList>
    </citation>
    <scope>NUCLEOTIDE SEQUENCE</scope>
    <source>
        <strain evidence="1">JR1</strain>
    </source>
</reference>
<evidence type="ECO:0000313" key="2">
    <source>
        <dbReference type="Proteomes" id="UP001059824"/>
    </source>
</evidence>
<dbReference type="KEGG" id="mama:GII36_03535"/>
<accession>A0A857MQK7</accession>